<dbReference type="GO" id="GO:0016052">
    <property type="term" value="P:carbohydrate catabolic process"/>
    <property type="evidence" value="ECO:0007669"/>
    <property type="project" value="TreeGrafter"/>
</dbReference>
<dbReference type="PANTHER" id="PTHR10353:SF139">
    <property type="entry name" value="6-PHOSPHO-BETA-GLUCOSIDASE GMUD"/>
    <property type="match status" value="1"/>
</dbReference>
<reference evidence="5" key="1">
    <citation type="journal article" date="2021" name="PeerJ">
        <title>Extensive microbial diversity within the chicken gut microbiome revealed by metagenomics and culture.</title>
        <authorList>
            <person name="Gilroy R."/>
            <person name="Ravi A."/>
            <person name="Getino M."/>
            <person name="Pursley I."/>
            <person name="Horton D.L."/>
            <person name="Alikhan N.F."/>
            <person name="Baker D."/>
            <person name="Gharbi K."/>
            <person name="Hall N."/>
            <person name="Watson M."/>
            <person name="Adriaenssens E.M."/>
            <person name="Foster-Nyarko E."/>
            <person name="Jarju S."/>
            <person name="Secka A."/>
            <person name="Antonio M."/>
            <person name="Oren A."/>
            <person name="Chaudhuri R.R."/>
            <person name="La Ragione R."/>
            <person name="Hildebrand F."/>
            <person name="Pallen M.J."/>
        </authorList>
    </citation>
    <scope>NUCLEOTIDE SEQUENCE</scope>
    <source>
        <strain evidence="5">CHK124-7917</strain>
    </source>
</reference>
<dbReference type="GO" id="GO:0005829">
    <property type="term" value="C:cytosol"/>
    <property type="evidence" value="ECO:0007669"/>
    <property type="project" value="TreeGrafter"/>
</dbReference>
<dbReference type="FunFam" id="3.20.20.80:FF:000004">
    <property type="entry name" value="Beta-glucosidase 6-phospho-beta-glucosidase"/>
    <property type="match status" value="1"/>
</dbReference>
<organism evidence="5 6">
    <name type="scientific">Thermophilibacter provencensis</name>
    <dbReference type="NCBI Taxonomy" id="1852386"/>
    <lineage>
        <taxon>Bacteria</taxon>
        <taxon>Bacillati</taxon>
        <taxon>Actinomycetota</taxon>
        <taxon>Coriobacteriia</taxon>
        <taxon>Coriobacteriales</taxon>
        <taxon>Atopobiaceae</taxon>
        <taxon>Thermophilibacter</taxon>
    </lineage>
</organism>
<evidence type="ECO:0000313" key="5">
    <source>
        <dbReference type="EMBL" id="HJF45170.1"/>
    </source>
</evidence>
<dbReference type="EMBL" id="DYWQ01000080">
    <property type="protein sequence ID" value="HJF45170.1"/>
    <property type="molecule type" value="Genomic_DNA"/>
</dbReference>
<sequence>MSELTLPKSFFFGAAMSGPQTEGGWNVGGKLENLWDTWSIEDIGSFYNQVGSYVGNDFMHHYKDDLALLRKMGMDNYRTSIQWSRLLDQDGNINPEGAAWYHKLFAASKEAGLEVFVNLYHFDMPTYLFRRGGWENREVCEAYANYAYKAFCEFGKEVRCWFTFNEPIVEPENRYWHPIWYPQHHSFQEACTTQYNISIAHALAVARYRQAVSEGRMLPDARIGMICNFSPSYTKDDPTPADLEALRMNDGLTNRWWLDLVTKGKLPEDVIKTLTEDLGIVLPVRPYDGAVLSEGVVDWIGCNYYQPSRFQAPSKSHDEWGNPLFAEPYIWPERVMNESRGWEIYPKGIYDFGMKCKKEYPELEWYVSENGIGIEREYLNKDPETQQVIDDYRVDFVRQHLEWIARAIDDGARCVGYHYWGLIDNWSWANAFKNRYGFVEVDLMENYERRPKKSAAWLKEVATTHVVA</sequence>
<dbReference type="PANTHER" id="PTHR10353">
    <property type="entry name" value="GLYCOSYL HYDROLASE"/>
    <property type="match status" value="1"/>
</dbReference>
<comment type="similarity">
    <text evidence="1 4">Belongs to the glycosyl hydrolase 1 family.</text>
</comment>
<evidence type="ECO:0000256" key="3">
    <source>
        <dbReference type="ARBA" id="ARBA00023295"/>
    </source>
</evidence>
<dbReference type="AlphaFoldDB" id="A0A921GF98"/>
<reference evidence="5" key="2">
    <citation type="submission" date="2021-09" db="EMBL/GenBank/DDBJ databases">
        <authorList>
            <person name="Gilroy R."/>
        </authorList>
    </citation>
    <scope>NUCLEOTIDE SEQUENCE</scope>
    <source>
        <strain evidence="5">CHK124-7917</strain>
    </source>
</reference>
<protein>
    <submittedName>
        <fullName evidence="5">Glycoside hydrolase family 1 protein</fullName>
    </submittedName>
</protein>
<dbReference type="SUPFAM" id="SSF51445">
    <property type="entry name" value="(Trans)glycosidases"/>
    <property type="match status" value="1"/>
</dbReference>
<keyword evidence="3" id="KW-0326">Glycosidase</keyword>
<dbReference type="Gene3D" id="3.20.20.80">
    <property type="entry name" value="Glycosidases"/>
    <property type="match status" value="1"/>
</dbReference>
<dbReference type="InterPro" id="IPR001360">
    <property type="entry name" value="Glyco_hydro_1"/>
</dbReference>
<dbReference type="Pfam" id="PF00232">
    <property type="entry name" value="Glyco_hydro_1"/>
    <property type="match status" value="1"/>
</dbReference>
<comment type="caution">
    <text evidence="5">The sequence shown here is derived from an EMBL/GenBank/DDBJ whole genome shotgun (WGS) entry which is preliminary data.</text>
</comment>
<dbReference type="Proteomes" id="UP000697330">
    <property type="component" value="Unassembled WGS sequence"/>
</dbReference>
<dbReference type="InterPro" id="IPR017853">
    <property type="entry name" value="GH"/>
</dbReference>
<gene>
    <name evidence="5" type="ORF">K8U72_05215</name>
</gene>
<evidence type="ECO:0000256" key="4">
    <source>
        <dbReference type="RuleBase" id="RU003690"/>
    </source>
</evidence>
<evidence type="ECO:0000256" key="1">
    <source>
        <dbReference type="ARBA" id="ARBA00010838"/>
    </source>
</evidence>
<accession>A0A921GF98</accession>
<keyword evidence="2 5" id="KW-0378">Hydrolase</keyword>
<dbReference type="RefSeq" id="WP_274959018.1">
    <property type="nucleotide sequence ID" value="NZ_DYWQ01000080.1"/>
</dbReference>
<proteinExistence type="inferred from homology"/>
<name>A0A921GF98_9ACTN</name>
<dbReference type="GO" id="GO:0008422">
    <property type="term" value="F:beta-glucosidase activity"/>
    <property type="evidence" value="ECO:0007669"/>
    <property type="project" value="TreeGrafter"/>
</dbReference>
<evidence type="ECO:0000313" key="6">
    <source>
        <dbReference type="Proteomes" id="UP000697330"/>
    </source>
</evidence>
<evidence type="ECO:0000256" key="2">
    <source>
        <dbReference type="ARBA" id="ARBA00022801"/>
    </source>
</evidence>
<dbReference type="PRINTS" id="PR00131">
    <property type="entry name" value="GLHYDRLASE1"/>
</dbReference>